<accession>A0A899FZS0</accession>
<reference evidence="3" key="1">
    <citation type="submission" date="2020-06" db="EMBL/GenBank/DDBJ databases">
        <title>Genomes of multiple members of Pneumocystis genus reveal paths to human pathogen Pneumocystis jirovecii.</title>
        <authorList>
            <person name="Cisse O.H."/>
            <person name="Ma L."/>
            <person name="Dekker J."/>
            <person name="Khil P."/>
            <person name="Jo J."/>
            <person name="Brenchley J."/>
            <person name="Blair R."/>
            <person name="Pahar B."/>
            <person name="Chabe M."/>
            <person name="Van Rompay K.A."/>
            <person name="Keesler R."/>
            <person name="Sukura A."/>
            <person name="Hirsch V."/>
            <person name="Kutty G."/>
            <person name="Liu Y."/>
            <person name="Peng L."/>
            <person name="Chen J."/>
            <person name="Song J."/>
            <person name="Weissenbacher-Lang C."/>
            <person name="Xu J."/>
            <person name="Upham N.S."/>
            <person name="Stajich J.E."/>
            <person name="Cuomo C.A."/>
            <person name="Cushion M.T."/>
            <person name="Kovacs J.A."/>
        </authorList>
    </citation>
    <scope>NUCLEOTIDE SEQUENCE</scope>
    <source>
        <strain evidence="3">2A</strain>
    </source>
</reference>
<dbReference type="PROSITE" id="PS51140">
    <property type="entry name" value="CUE"/>
    <property type="match status" value="1"/>
</dbReference>
<evidence type="ECO:0000313" key="3">
    <source>
        <dbReference type="EMBL" id="QSL66046.1"/>
    </source>
</evidence>
<dbReference type="AlphaFoldDB" id="A0A899FZS0"/>
<feature type="region of interest" description="Disordered" evidence="1">
    <location>
        <begin position="217"/>
        <end position="243"/>
    </location>
</feature>
<dbReference type="GO" id="GO:0031624">
    <property type="term" value="F:ubiquitin conjugating enzyme binding"/>
    <property type="evidence" value="ECO:0007669"/>
    <property type="project" value="TreeGrafter"/>
</dbReference>
<proteinExistence type="predicted"/>
<dbReference type="FunFam" id="1.10.8.10:FF:000064">
    <property type="entry name" value="Similar to CUE domain-containing protein"/>
    <property type="match status" value="1"/>
</dbReference>
<protein>
    <recommendedName>
        <fullName evidence="2">CUE domain-containing protein</fullName>
    </recommendedName>
</protein>
<name>A0A899FZS0_9ASCO</name>
<dbReference type="GO" id="GO:0043130">
    <property type="term" value="F:ubiquitin binding"/>
    <property type="evidence" value="ECO:0007669"/>
    <property type="project" value="InterPro"/>
</dbReference>
<evidence type="ECO:0000256" key="1">
    <source>
        <dbReference type="SAM" id="MobiDB-lite"/>
    </source>
</evidence>
<dbReference type="EMBL" id="CP054540">
    <property type="protein sequence ID" value="QSL66046.1"/>
    <property type="molecule type" value="Genomic_DNA"/>
</dbReference>
<dbReference type="InterPro" id="IPR041807">
    <property type="entry name" value="Cue5/Don1_CUE"/>
</dbReference>
<gene>
    <name evidence="3" type="ORF">MERGE_003183</name>
</gene>
<dbReference type="InterPro" id="IPR003892">
    <property type="entry name" value="CUE"/>
</dbReference>
<dbReference type="CDD" id="cd14372">
    <property type="entry name" value="CUE_Cue5p_like"/>
    <property type="match status" value="1"/>
</dbReference>
<dbReference type="InterPro" id="IPR009060">
    <property type="entry name" value="UBA-like_sf"/>
</dbReference>
<organism evidence="3 4">
    <name type="scientific">Pneumocystis wakefieldiae</name>
    <dbReference type="NCBI Taxonomy" id="38082"/>
    <lineage>
        <taxon>Eukaryota</taxon>
        <taxon>Fungi</taxon>
        <taxon>Dikarya</taxon>
        <taxon>Ascomycota</taxon>
        <taxon>Taphrinomycotina</taxon>
        <taxon>Pneumocystomycetes</taxon>
        <taxon>Pneumocystaceae</taxon>
        <taxon>Pneumocystis</taxon>
    </lineage>
</organism>
<sequence length="243" mass="27696">MENTRENSSRAFFQKKNQETAIDVLKEAFPDVDEKVVNAVLIASQYSIESSFNALLSISDSNYKAEMPIQTHSENDAISDIMKFHQIENDYKYACYLAQITEAPLNGRRNGYTQHYGSRKENSFSNDELSTIYENIKQGFGNAKTKVSTFFSNIKKRIDNNVSLNEKKSNFSDSSSRRFSRISKTSIEHSDITSFALDEDFVHLNLEDNEKASQGLLSSSCSKNDSSNAEFKRKQESYNLNDF</sequence>
<keyword evidence="4" id="KW-1185">Reference proteome</keyword>
<dbReference type="PANTHER" id="PTHR16461:SF5">
    <property type="entry name" value="TOLL-INTERACTING PROTEIN"/>
    <property type="match status" value="1"/>
</dbReference>
<evidence type="ECO:0000313" key="4">
    <source>
        <dbReference type="Proteomes" id="UP000663699"/>
    </source>
</evidence>
<feature type="compositionally biased region" description="Low complexity" evidence="1">
    <location>
        <begin position="218"/>
        <end position="227"/>
    </location>
</feature>
<dbReference type="SUPFAM" id="SSF46934">
    <property type="entry name" value="UBA-like"/>
    <property type="match status" value="1"/>
</dbReference>
<dbReference type="GO" id="GO:0005737">
    <property type="term" value="C:cytoplasm"/>
    <property type="evidence" value="ECO:0007669"/>
    <property type="project" value="TreeGrafter"/>
</dbReference>
<dbReference type="GO" id="GO:0006511">
    <property type="term" value="P:ubiquitin-dependent protein catabolic process"/>
    <property type="evidence" value="ECO:0007669"/>
    <property type="project" value="TreeGrafter"/>
</dbReference>
<dbReference type="Proteomes" id="UP000663699">
    <property type="component" value="Chromosome 9"/>
</dbReference>
<evidence type="ECO:0000259" key="2">
    <source>
        <dbReference type="PROSITE" id="PS51140"/>
    </source>
</evidence>
<dbReference type="PANTHER" id="PTHR16461">
    <property type="entry name" value="TOLL-INTERACTING PROTEIN"/>
    <property type="match status" value="1"/>
</dbReference>
<feature type="domain" description="CUE" evidence="2">
    <location>
        <begin position="17"/>
        <end position="60"/>
    </location>
</feature>
<dbReference type="OrthoDB" id="9942608at2759"/>
<dbReference type="SMART" id="SM00546">
    <property type="entry name" value="CUE"/>
    <property type="match status" value="1"/>
</dbReference>
<dbReference type="Pfam" id="PF02845">
    <property type="entry name" value="CUE"/>
    <property type="match status" value="1"/>
</dbReference>
<dbReference type="Gene3D" id="1.10.8.10">
    <property type="entry name" value="DNA helicase RuvA subunit, C-terminal domain"/>
    <property type="match status" value="1"/>
</dbReference>